<comment type="similarity">
    <text evidence="2">Belongs to the SWEET sugar transporter family.</text>
</comment>
<evidence type="ECO:0000256" key="3">
    <source>
        <dbReference type="ARBA" id="ARBA00022448"/>
    </source>
</evidence>
<comment type="subcellular location">
    <subcellularLocation>
        <location evidence="1">Endomembrane system</location>
        <topology evidence="1">Multi-pass membrane protein</topology>
    </subcellularLocation>
</comment>
<sequence length="181" mass="19975">LISVGFCVSFSKSYDFDFLFLNFFAGNIISILVFASPIKTFWWVVKKKSTENYKGVPYITTFLSTSLWTFYGIMNPDGLLVVTVNGAGAIFQLIYVILFLVYAPKDKKVKTAKLVAILDVGFLGAVIAVTLLAFHGTMRLTFVGIICAGLTIGMYASPLSVMVSFLTKLTDCKPLKSIQYN</sequence>
<evidence type="ECO:0008006" key="12">
    <source>
        <dbReference type="Google" id="ProtNLM"/>
    </source>
</evidence>
<keyword evidence="8 9" id="KW-0472">Membrane</keyword>
<feature type="transmembrane region" description="Helical" evidence="9">
    <location>
        <begin position="20"/>
        <end position="44"/>
    </location>
</feature>
<evidence type="ECO:0000256" key="4">
    <source>
        <dbReference type="ARBA" id="ARBA00022597"/>
    </source>
</evidence>
<keyword evidence="6" id="KW-0677">Repeat</keyword>
<organism evidence="10 11">
    <name type="scientific">Gossypium aridum</name>
    <name type="common">American cotton</name>
    <name type="synonym">Erioxylum aridum</name>
    <dbReference type="NCBI Taxonomy" id="34290"/>
    <lineage>
        <taxon>Eukaryota</taxon>
        <taxon>Viridiplantae</taxon>
        <taxon>Streptophyta</taxon>
        <taxon>Embryophyta</taxon>
        <taxon>Tracheophyta</taxon>
        <taxon>Spermatophyta</taxon>
        <taxon>Magnoliopsida</taxon>
        <taxon>eudicotyledons</taxon>
        <taxon>Gunneridae</taxon>
        <taxon>Pentapetalae</taxon>
        <taxon>rosids</taxon>
        <taxon>malvids</taxon>
        <taxon>Malvales</taxon>
        <taxon>Malvaceae</taxon>
        <taxon>Malvoideae</taxon>
        <taxon>Gossypium</taxon>
    </lineage>
</organism>
<name>A0A7J8XK01_GOSAI</name>
<evidence type="ECO:0000256" key="6">
    <source>
        <dbReference type="ARBA" id="ARBA00022737"/>
    </source>
</evidence>
<evidence type="ECO:0000256" key="9">
    <source>
        <dbReference type="SAM" id="Phobius"/>
    </source>
</evidence>
<dbReference type="Gene3D" id="1.20.1280.290">
    <property type="match status" value="1"/>
</dbReference>
<evidence type="ECO:0000313" key="10">
    <source>
        <dbReference type="EMBL" id="MBA0687410.1"/>
    </source>
</evidence>
<keyword evidence="5 9" id="KW-0812">Transmembrane</keyword>
<dbReference type="AlphaFoldDB" id="A0A7J8XK01"/>
<feature type="transmembrane region" description="Helical" evidence="9">
    <location>
        <begin position="80"/>
        <end position="102"/>
    </location>
</feature>
<dbReference type="FunFam" id="1.20.1280.290:FF:000001">
    <property type="entry name" value="Bidirectional sugar transporter SWEET"/>
    <property type="match status" value="1"/>
</dbReference>
<evidence type="ECO:0000256" key="1">
    <source>
        <dbReference type="ARBA" id="ARBA00004127"/>
    </source>
</evidence>
<evidence type="ECO:0000313" key="11">
    <source>
        <dbReference type="Proteomes" id="UP000593577"/>
    </source>
</evidence>
<feature type="transmembrane region" description="Helical" evidence="9">
    <location>
        <begin position="56"/>
        <end position="74"/>
    </location>
</feature>
<keyword evidence="4" id="KW-0762">Sugar transport</keyword>
<feature type="non-terminal residue" evidence="10">
    <location>
        <position position="181"/>
    </location>
</feature>
<dbReference type="PANTHER" id="PTHR10791:SF142">
    <property type="entry name" value="BIDIRECTIONAL SUGAR TRANSPORTER SWEET16"/>
    <property type="match status" value="1"/>
</dbReference>
<gene>
    <name evidence="10" type="ORF">Goari_014953</name>
</gene>
<comment type="caution">
    <text evidence="10">The sequence shown here is derived from an EMBL/GenBank/DDBJ whole genome shotgun (WGS) entry which is preliminary data.</text>
</comment>
<keyword evidence="7 9" id="KW-1133">Transmembrane helix</keyword>
<accession>A0A7J8XK01</accession>
<dbReference type="InterPro" id="IPR047664">
    <property type="entry name" value="SWEET"/>
</dbReference>
<evidence type="ECO:0000256" key="5">
    <source>
        <dbReference type="ARBA" id="ARBA00022692"/>
    </source>
</evidence>
<dbReference type="InterPro" id="IPR004316">
    <property type="entry name" value="SWEET_rpt"/>
</dbReference>
<evidence type="ECO:0000256" key="2">
    <source>
        <dbReference type="ARBA" id="ARBA00007809"/>
    </source>
</evidence>
<protein>
    <recommendedName>
        <fullName evidence="12">Bidirectional sugar transporter SWEET</fullName>
    </recommendedName>
</protein>
<feature type="transmembrane region" description="Helical" evidence="9">
    <location>
        <begin position="114"/>
        <end position="134"/>
    </location>
</feature>
<dbReference type="EMBL" id="JABFAA010000007">
    <property type="protein sequence ID" value="MBA0687410.1"/>
    <property type="molecule type" value="Genomic_DNA"/>
</dbReference>
<dbReference type="Proteomes" id="UP000593577">
    <property type="component" value="Unassembled WGS sequence"/>
</dbReference>
<keyword evidence="3" id="KW-0813">Transport</keyword>
<proteinExistence type="inferred from homology"/>
<dbReference type="PANTHER" id="PTHR10791">
    <property type="entry name" value="RAG1-ACTIVATING PROTEIN 1"/>
    <property type="match status" value="1"/>
</dbReference>
<evidence type="ECO:0000256" key="8">
    <source>
        <dbReference type="ARBA" id="ARBA00023136"/>
    </source>
</evidence>
<feature type="transmembrane region" description="Helical" evidence="9">
    <location>
        <begin position="140"/>
        <end position="166"/>
    </location>
</feature>
<evidence type="ECO:0000256" key="7">
    <source>
        <dbReference type="ARBA" id="ARBA00022989"/>
    </source>
</evidence>
<dbReference type="Pfam" id="PF03083">
    <property type="entry name" value="MtN3_slv"/>
    <property type="match status" value="1"/>
</dbReference>
<dbReference type="GO" id="GO:0012505">
    <property type="term" value="C:endomembrane system"/>
    <property type="evidence" value="ECO:0007669"/>
    <property type="project" value="UniProtKB-SubCell"/>
</dbReference>
<dbReference type="GO" id="GO:0051119">
    <property type="term" value="F:sugar transmembrane transporter activity"/>
    <property type="evidence" value="ECO:0007669"/>
    <property type="project" value="InterPro"/>
</dbReference>
<keyword evidence="11" id="KW-1185">Reference proteome</keyword>
<dbReference type="GO" id="GO:0016020">
    <property type="term" value="C:membrane"/>
    <property type="evidence" value="ECO:0007669"/>
    <property type="project" value="InterPro"/>
</dbReference>
<reference evidence="10 11" key="1">
    <citation type="journal article" date="2019" name="Genome Biol. Evol.">
        <title>Insights into the evolution of the New World diploid cottons (Gossypium, subgenus Houzingenia) based on genome sequencing.</title>
        <authorList>
            <person name="Grover C.E."/>
            <person name="Arick M.A. 2nd"/>
            <person name="Thrash A."/>
            <person name="Conover J.L."/>
            <person name="Sanders W.S."/>
            <person name="Peterson D.G."/>
            <person name="Frelichowski J.E."/>
            <person name="Scheffler J.A."/>
            <person name="Scheffler B.E."/>
            <person name="Wendel J.F."/>
        </authorList>
    </citation>
    <scope>NUCLEOTIDE SEQUENCE [LARGE SCALE GENOMIC DNA]</scope>
    <source>
        <strain evidence="10">185</strain>
        <tissue evidence="10">Leaf</tissue>
    </source>
</reference>